<evidence type="ECO:0000256" key="5">
    <source>
        <dbReference type="ARBA" id="ARBA00022525"/>
    </source>
</evidence>
<name>A0ABZ0SFX6_9GAMM</name>
<accession>A0ABZ0SFX6</accession>
<dbReference type="Pfam" id="PF21158">
    <property type="entry name" value="flgK_1st_1"/>
    <property type="match status" value="1"/>
</dbReference>
<dbReference type="RefSeq" id="WP_328985510.1">
    <property type="nucleotide sequence ID" value="NZ_CP121472.1"/>
</dbReference>
<dbReference type="InterPro" id="IPR010930">
    <property type="entry name" value="Flg_bb/hook_C_dom"/>
</dbReference>
<dbReference type="Pfam" id="PF22638">
    <property type="entry name" value="FlgK_D1"/>
    <property type="match status" value="1"/>
</dbReference>
<gene>
    <name evidence="10" type="primary">flgK</name>
    <name evidence="10" type="ORF">Thiowin_04901</name>
</gene>
<evidence type="ECO:0000256" key="4">
    <source>
        <dbReference type="ARBA" id="ARBA00016244"/>
    </source>
</evidence>
<dbReference type="InterPro" id="IPR002371">
    <property type="entry name" value="FlgK"/>
</dbReference>
<keyword evidence="10" id="KW-0966">Cell projection</keyword>
<feature type="domain" description="Flagellar hook-associated protein FlgK helical" evidence="9">
    <location>
        <begin position="92"/>
        <end position="329"/>
    </location>
</feature>
<organism evidence="10 11">
    <name type="scientific">Thiorhodovibrio winogradskyi</name>
    <dbReference type="NCBI Taxonomy" id="77007"/>
    <lineage>
        <taxon>Bacteria</taxon>
        <taxon>Pseudomonadati</taxon>
        <taxon>Pseudomonadota</taxon>
        <taxon>Gammaproteobacteria</taxon>
        <taxon>Chromatiales</taxon>
        <taxon>Chromatiaceae</taxon>
        <taxon>Thiorhodovibrio</taxon>
    </lineage>
</organism>
<dbReference type="NCBIfam" id="TIGR02492">
    <property type="entry name" value="flgK_ends"/>
    <property type="match status" value="1"/>
</dbReference>
<feature type="domain" description="Flagellar basal-body/hook protein C-terminal" evidence="7">
    <location>
        <begin position="681"/>
        <end position="717"/>
    </location>
</feature>
<protein>
    <recommendedName>
        <fullName evidence="4">Flagellar hook-associated protein 1</fullName>
    </recommendedName>
</protein>
<dbReference type="PANTHER" id="PTHR30033">
    <property type="entry name" value="FLAGELLAR HOOK-ASSOCIATED PROTEIN 1"/>
    <property type="match status" value="1"/>
</dbReference>
<evidence type="ECO:0000313" key="10">
    <source>
        <dbReference type="EMBL" id="WPL19757.1"/>
    </source>
</evidence>
<evidence type="ECO:0000259" key="8">
    <source>
        <dbReference type="Pfam" id="PF21158"/>
    </source>
</evidence>
<dbReference type="PANTHER" id="PTHR30033:SF1">
    <property type="entry name" value="FLAGELLAR HOOK-ASSOCIATED PROTEIN 1"/>
    <property type="match status" value="1"/>
</dbReference>
<feature type="domain" description="Flagellar hook-associated protein 1 D2-like" evidence="8">
    <location>
        <begin position="349"/>
        <end position="418"/>
    </location>
</feature>
<comment type="subcellular location">
    <subcellularLocation>
        <location evidence="1">Bacterial flagellum</location>
    </subcellularLocation>
    <subcellularLocation>
        <location evidence="2">Secreted</location>
    </subcellularLocation>
</comment>
<evidence type="ECO:0000256" key="2">
    <source>
        <dbReference type="ARBA" id="ARBA00004613"/>
    </source>
</evidence>
<evidence type="ECO:0000313" key="11">
    <source>
        <dbReference type="Proteomes" id="UP001432180"/>
    </source>
</evidence>
<keyword evidence="6" id="KW-0975">Bacterial flagellum</keyword>
<evidence type="ECO:0000259" key="9">
    <source>
        <dbReference type="Pfam" id="PF22638"/>
    </source>
</evidence>
<evidence type="ECO:0000256" key="1">
    <source>
        <dbReference type="ARBA" id="ARBA00004365"/>
    </source>
</evidence>
<evidence type="ECO:0000256" key="3">
    <source>
        <dbReference type="ARBA" id="ARBA00009677"/>
    </source>
</evidence>
<dbReference type="InterPro" id="IPR053927">
    <property type="entry name" value="FlgK_helical"/>
</dbReference>
<reference evidence="10 11" key="1">
    <citation type="journal article" date="2023" name="Microorganisms">
        <title>Thiorhodovibrio frisius and Trv. litoralis spp. nov., Two Novel Members from a Clade of Fastidious Purple Sulfur Bacteria That Exhibit Unique Red-Shifted Light-Harvesting Capabilities.</title>
        <authorList>
            <person name="Methner A."/>
            <person name="Kuzyk S.B."/>
            <person name="Petersen J."/>
            <person name="Bauer S."/>
            <person name="Brinkmann H."/>
            <person name="Sichau K."/>
            <person name="Wanner G."/>
            <person name="Wolf J."/>
            <person name="Neumann-Schaal M."/>
            <person name="Henke P."/>
            <person name="Tank M."/>
            <person name="Sproer C."/>
            <person name="Bunk B."/>
            <person name="Overmann J."/>
        </authorList>
    </citation>
    <scope>NUCLEOTIDE SEQUENCE [LARGE SCALE GENOMIC DNA]</scope>
    <source>
        <strain evidence="10 11">DSM 6702</strain>
    </source>
</reference>
<keyword evidence="5" id="KW-0964">Secreted</keyword>
<evidence type="ECO:0000256" key="6">
    <source>
        <dbReference type="ARBA" id="ARBA00023143"/>
    </source>
</evidence>
<keyword evidence="10" id="KW-0969">Cilium</keyword>
<proteinExistence type="inferred from homology"/>
<dbReference type="PRINTS" id="PR01005">
    <property type="entry name" value="FLGHOOKAP1"/>
</dbReference>
<keyword evidence="10" id="KW-0282">Flagellum</keyword>
<dbReference type="SUPFAM" id="SSF64518">
    <property type="entry name" value="Phase 1 flagellin"/>
    <property type="match status" value="2"/>
</dbReference>
<dbReference type="InterPro" id="IPR049119">
    <property type="entry name" value="FlgK_D2-like"/>
</dbReference>
<dbReference type="Proteomes" id="UP001432180">
    <property type="component" value="Chromosome"/>
</dbReference>
<sequence>MSILSTGTSGLLAFQRALATTSHNVTNSTKEGYSRQRVEMGSPSPLFIGAGYIGQGVQVANVRRIQDEFVDTQLRTQISRASNGEASANFAERIDRLLGDNDTGLAPALGTFFDAANDVSSDPTSTVARTVFLSEGRSMVSRFNELNERIEEQRELLNDMIKRNVDDINSLAEGLVAVNQRIVEGYGLTGGTSGAPNDLLDERGHLLDMLAEKTEIRTLEQEDGALNVFIGNGQPLVIGTTANELVAESLSGDIRNWDIGFATGKGRQPVDITRFMNGGELGGLLESRGKILDEAQNGIGQVAVVMSTLMNRQNNLGLDLNGNTGDVIFEIPEVGVGADKYNISTGSPTVNFTGDVFDLTASDYRLGYDGTNFNLTRLDDNRVVASDIPGVPLIADGIEIDTSGMPTPGANDNWLIQPTRFGAQNIDMLMADPDKVAVAAGALTGPDNSGNAQMLSLTVPTPGPNTEMPAAVVYDAAGGGTFTAYSPTDNAANNGNATIEAFSVSASASVAPSGITFRENFNATAVNDGIDGFQLDTGVFVPLDPSGTTTIAANGWELKVSGTPADGDTFDVLASAPQGRVAPPGSSAVTYNGWTLEILGEPADGDVFSVELSKDRPGDNRNMLAMASLADERVIESSATFAESYNKTLGDIGTRTRQAQVFRDSSIAMRENAQAERDGVSGVNLDEEAANLLKYQKAYQAAAQVISVGNTIFDTLLAAFR</sequence>
<dbReference type="EMBL" id="CP121472">
    <property type="protein sequence ID" value="WPL19757.1"/>
    <property type="molecule type" value="Genomic_DNA"/>
</dbReference>
<evidence type="ECO:0000259" key="7">
    <source>
        <dbReference type="Pfam" id="PF06429"/>
    </source>
</evidence>
<comment type="similarity">
    <text evidence="3">Belongs to the flagella basal body rod proteins family.</text>
</comment>
<keyword evidence="11" id="KW-1185">Reference proteome</keyword>
<dbReference type="Pfam" id="PF06429">
    <property type="entry name" value="Flg_bbr_C"/>
    <property type="match status" value="1"/>
</dbReference>